<evidence type="ECO:0008006" key="3">
    <source>
        <dbReference type="Google" id="ProtNLM"/>
    </source>
</evidence>
<name>A0ABQ9HXU7_9NEOP</name>
<dbReference type="InterPro" id="IPR052709">
    <property type="entry name" value="Transposase-MT_Hybrid"/>
</dbReference>
<gene>
    <name evidence="1" type="ORF">PR048_008415</name>
</gene>
<comment type="caution">
    <text evidence="1">The sequence shown here is derived from an EMBL/GenBank/DDBJ whole genome shotgun (WGS) entry which is preliminary data.</text>
</comment>
<evidence type="ECO:0000313" key="2">
    <source>
        <dbReference type="Proteomes" id="UP001159363"/>
    </source>
</evidence>
<dbReference type="InterPro" id="IPR001888">
    <property type="entry name" value="Transposase_1"/>
</dbReference>
<dbReference type="InterPro" id="IPR036397">
    <property type="entry name" value="RNaseH_sf"/>
</dbReference>
<dbReference type="PANTHER" id="PTHR46060:SF1">
    <property type="entry name" value="MARINER MOS1 TRANSPOSASE-LIKE PROTEIN"/>
    <property type="match status" value="1"/>
</dbReference>
<dbReference type="Proteomes" id="UP001159363">
    <property type="component" value="Chromosome 3"/>
</dbReference>
<dbReference type="EMBL" id="JARBHB010000003">
    <property type="protein sequence ID" value="KAJ8888921.1"/>
    <property type="molecule type" value="Genomic_DNA"/>
</dbReference>
<accession>A0ABQ9HXU7</accession>
<organism evidence="1 2">
    <name type="scientific">Dryococelus australis</name>
    <dbReference type="NCBI Taxonomy" id="614101"/>
    <lineage>
        <taxon>Eukaryota</taxon>
        <taxon>Metazoa</taxon>
        <taxon>Ecdysozoa</taxon>
        <taxon>Arthropoda</taxon>
        <taxon>Hexapoda</taxon>
        <taxon>Insecta</taxon>
        <taxon>Pterygota</taxon>
        <taxon>Neoptera</taxon>
        <taxon>Polyneoptera</taxon>
        <taxon>Phasmatodea</taxon>
        <taxon>Verophasmatodea</taxon>
        <taxon>Anareolatae</taxon>
        <taxon>Phasmatidae</taxon>
        <taxon>Eurycanthinae</taxon>
        <taxon>Dryococelus</taxon>
    </lineage>
</organism>
<proteinExistence type="predicted"/>
<reference evidence="1 2" key="1">
    <citation type="submission" date="2023-02" db="EMBL/GenBank/DDBJ databases">
        <title>LHISI_Scaffold_Assembly.</title>
        <authorList>
            <person name="Stuart O.P."/>
            <person name="Cleave R."/>
            <person name="Magrath M.J.L."/>
            <person name="Mikheyev A.S."/>
        </authorList>
    </citation>
    <scope>NUCLEOTIDE SEQUENCE [LARGE SCALE GENOMIC DNA]</scope>
    <source>
        <strain evidence="1">Daus_M_001</strain>
        <tissue evidence="1">Leg muscle</tissue>
    </source>
</reference>
<sequence>MARVFWDHQGVLLIDFMELGTTINAAAYCATLRRLQQSICNKQRRMLTSGVVLLHDNARPHSTASPDLTQSDFHLFLALKKWLGGQRVNTNEELQYTVTTLLNRQAATFFTESIGKLVHQYDKCFNGHGDYIEK</sequence>
<dbReference type="Gene3D" id="3.30.420.10">
    <property type="entry name" value="Ribonuclease H-like superfamily/Ribonuclease H"/>
    <property type="match status" value="1"/>
</dbReference>
<dbReference type="PANTHER" id="PTHR46060">
    <property type="entry name" value="MARINER MOS1 TRANSPOSASE-LIKE PROTEIN"/>
    <property type="match status" value="1"/>
</dbReference>
<protein>
    <recommendedName>
        <fullName evidence="3">Transposase</fullName>
    </recommendedName>
</protein>
<dbReference type="Pfam" id="PF01359">
    <property type="entry name" value="Transposase_1"/>
    <property type="match status" value="1"/>
</dbReference>
<keyword evidence="2" id="KW-1185">Reference proteome</keyword>
<evidence type="ECO:0000313" key="1">
    <source>
        <dbReference type="EMBL" id="KAJ8888921.1"/>
    </source>
</evidence>